<evidence type="ECO:0000313" key="2">
    <source>
        <dbReference type="EMBL" id="OHX67393.1"/>
    </source>
</evidence>
<keyword evidence="3" id="KW-1185">Reference proteome</keyword>
<evidence type="ECO:0000313" key="3">
    <source>
        <dbReference type="Proteomes" id="UP000179797"/>
    </source>
</evidence>
<dbReference type="InterPro" id="IPR020290">
    <property type="entry name" value="Gp88"/>
</dbReference>
<organism evidence="2 3">
    <name type="scientific">Flammeovirga pacifica</name>
    <dbReference type="NCBI Taxonomy" id="915059"/>
    <lineage>
        <taxon>Bacteria</taxon>
        <taxon>Pseudomonadati</taxon>
        <taxon>Bacteroidota</taxon>
        <taxon>Cytophagia</taxon>
        <taxon>Cytophagales</taxon>
        <taxon>Flammeovirgaceae</taxon>
        <taxon>Flammeovirga</taxon>
    </lineage>
</organism>
<dbReference type="RefSeq" id="WP_139263069.1">
    <property type="nucleotide sequence ID" value="NZ_JRYR02000001.1"/>
</dbReference>
<comment type="caution">
    <text evidence="2">The sequence shown here is derived from an EMBL/GenBank/DDBJ whole genome shotgun (WGS) entry which is preliminary data.</text>
</comment>
<sequence length="230" mass="26271">MRLTVSRSNTKLGDTPNFNLPAGHSCPGALDCLAKANKETGKLQQKGKFRCFAASIESLRKNVRTSRNNNFIQLVKLSKDQMVEKITEDVIGDLRRREKLFRIHASGDFFNRNYFQAWVEIARQNQDIVFYAYTKSINYWIECLDSIPDNLVLTASRGGRYDHLINEYQLREAVVVKYPSEAQEMGIPIDSDDSLAYDPKVEKFALLLHGTQAKGSEESKAVFSRRRKKA</sequence>
<dbReference type="Proteomes" id="UP000179797">
    <property type="component" value="Unassembled WGS sequence"/>
</dbReference>
<name>A0A1S1Z2J4_FLAPC</name>
<feature type="domain" description="Gene product 88" evidence="1">
    <location>
        <begin position="5"/>
        <end position="221"/>
    </location>
</feature>
<dbReference type="AlphaFoldDB" id="A0A1S1Z2J4"/>
<dbReference type="Pfam" id="PF17338">
    <property type="entry name" value="GP88"/>
    <property type="match status" value="1"/>
</dbReference>
<gene>
    <name evidence="2" type="ORF">NH26_14080</name>
</gene>
<dbReference type="EMBL" id="JRYR02000001">
    <property type="protein sequence ID" value="OHX67393.1"/>
    <property type="molecule type" value="Genomic_DNA"/>
</dbReference>
<evidence type="ECO:0000259" key="1">
    <source>
        <dbReference type="Pfam" id="PF17338"/>
    </source>
</evidence>
<accession>A0A1S1Z2J4</accession>
<proteinExistence type="predicted"/>
<reference evidence="2 3" key="1">
    <citation type="journal article" date="2012" name="Int. J. Syst. Evol. Microbiol.">
        <title>Flammeovirga pacifica sp. nov., isolated from deep-sea sediment.</title>
        <authorList>
            <person name="Xu H."/>
            <person name="Fu Y."/>
            <person name="Yang N."/>
            <person name="Ding Z."/>
            <person name="Lai Q."/>
            <person name="Zeng R."/>
        </authorList>
    </citation>
    <scope>NUCLEOTIDE SEQUENCE [LARGE SCALE GENOMIC DNA]</scope>
    <source>
        <strain evidence="3">DSM 24597 / LMG 26175 / WPAGA1</strain>
    </source>
</reference>
<dbReference type="STRING" id="915059.NH26_14080"/>
<protein>
    <recommendedName>
        <fullName evidence="1">Gene product 88 domain-containing protein</fullName>
    </recommendedName>
</protein>